<dbReference type="AlphaFoldDB" id="A0AAU9N6C6"/>
<gene>
    <name evidence="1" type="ORF">LVIROSA_LOCUS20176</name>
</gene>
<evidence type="ECO:0000313" key="2">
    <source>
        <dbReference type="Proteomes" id="UP001157418"/>
    </source>
</evidence>
<proteinExistence type="predicted"/>
<comment type="caution">
    <text evidence="1">The sequence shown here is derived from an EMBL/GenBank/DDBJ whole genome shotgun (WGS) entry which is preliminary data.</text>
</comment>
<keyword evidence="2" id="KW-1185">Reference proteome</keyword>
<dbReference type="Proteomes" id="UP001157418">
    <property type="component" value="Unassembled WGS sequence"/>
</dbReference>
<evidence type="ECO:0000313" key="1">
    <source>
        <dbReference type="EMBL" id="CAH1433592.1"/>
    </source>
</evidence>
<reference evidence="1 2" key="1">
    <citation type="submission" date="2022-01" db="EMBL/GenBank/DDBJ databases">
        <authorList>
            <person name="Xiong W."/>
            <person name="Schranz E."/>
        </authorList>
    </citation>
    <scope>NUCLEOTIDE SEQUENCE [LARGE SCALE GENOMIC DNA]</scope>
</reference>
<accession>A0AAU9N6C6</accession>
<sequence>MTSSSVRWSKTETSRLNTEEHDFKTNFRRSKNHQKFDLSACSMPTLARLRSFRRTFPRIISIREDIVQSPMMLRISSTGNVVLN</sequence>
<organism evidence="1 2">
    <name type="scientific">Lactuca virosa</name>
    <dbReference type="NCBI Taxonomy" id="75947"/>
    <lineage>
        <taxon>Eukaryota</taxon>
        <taxon>Viridiplantae</taxon>
        <taxon>Streptophyta</taxon>
        <taxon>Embryophyta</taxon>
        <taxon>Tracheophyta</taxon>
        <taxon>Spermatophyta</taxon>
        <taxon>Magnoliopsida</taxon>
        <taxon>eudicotyledons</taxon>
        <taxon>Gunneridae</taxon>
        <taxon>Pentapetalae</taxon>
        <taxon>asterids</taxon>
        <taxon>campanulids</taxon>
        <taxon>Asterales</taxon>
        <taxon>Asteraceae</taxon>
        <taxon>Cichorioideae</taxon>
        <taxon>Cichorieae</taxon>
        <taxon>Lactucinae</taxon>
        <taxon>Lactuca</taxon>
    </lineage>
</organism>
<dbReference type="EMBL" id="CAKMRJ010003334">
    <property type="protein sequence ID" value="CAH1433592.1"/>
    <property type="molecule type" value="Genomic_DNA"/>
</dbReference>
<name>A0AAU9N6C6_9ASTR</name>
<protein>
    <submittedName>
        <fullName evidence="1">Uncharacterized protein</fullName>
    </submittedName>
</protein>